<organism evidence="5 6">
    <name type="scientific">Noviherbaspirillum album</name>
    <dbReference type="NCBI Taxonomy" id="3080276"/>
    <lineage>
        <taxon>Bacteria</taxon>
        <taxon>Pseudomonadati</taxon>
        <taxon>Pseudomonadota</taxon>
        <taxon>Betaproteobacteria</taxon>
        <taxon>Burkholderiales</taxon>
        <taxon>Oxalobacteraceae</taxon>
        <taxon>Noviherbaspirillum</taxon>
    </lineage>
</organism>
<dbReference type="SMART" id="SM00382">
    <property type="entry name" value="AAA"/>
    <property type="match status" value="1"/>
</dbReference>
<evidence type="ECO:0000256" key="3">
    <source>
        <dbReference type="ARBA" id="ARBA00022840"/>
    </source>
</evidence>
<keyword evidence="2" id="KW-0547">Nucleotide-binding</keyword>
<dbReference type="EMBL" id="JAWIIV010000011">
    <property type="protein sequence ID" value="MEC4720400.1"/>
    <property type="molecule type" value="Genomic_DNA"/>
</dbReference>
<dbReference type="InterPro" id="IPR003593">
    <property type="entry name" value="AAA+_ATPase"/>
</dbReference>
<gene>
    <name evidence="5" type="ORF">RY831_14655</name>
</gene>
<dbReference type="SUPFAM" id="SSF160246">
    <property type="entry name" value="EspE N-terminal domain-like"/>
    <property type="match status" value="1"/>
</dbReference>
<dbReference type="CDD" id="cd01129">
    <property type="entry name" value="PulE-GspE-like"/>
    <property type="match status" value="1"/>
</dbReference>
<reference evidence="5 6" key="1">
    <citation type="submission" date="2023-10" db="EMBL/GenBank/DDBJ databases">
        <title>Noviherbaspirillum sp. CPCC 100848 genome assembly.</title>
        <authorList>
            <person name="Li X.Y."/>
            <person name="Fang X.M."/>
        </authorList>
    </citation>
    <scope>NUCLEOTIDE SEQUENCE [LARGE SCALE GENOMIC DNA]</scope>
    <source>
        <strain evidence="5 6">CPCC 100848</strain>
    </source>
</reference>
<feature type="domain" description="Bacterial type II secretion system protein E" evidence="4">
    <location>
        <begin position="355"/>
        <end position="369"/>
    </location>
</feature>
<evidence type="ECO:0000313" key="5">
    <source>
        <dbReference type="EMBL" id="MEC4720400.1"/>
    </source>
</evidence>
<dbReference type="PANTHER" id="PTHR30258:SF1">
    <property type="entry name" value="PROTEIN TRANSPORT PROTEIN HOFB HOMOLOG"/>
    <property type="match status" value="1"/>
</dbReference>
<evidence type="ECO:0000259" key="4">
    <source>
        <dbReference type="PROSITE" id="PS00662"/>
    </source>
</evidence>
<dbReference type="InterPro" id="IPR001482">
    <property type="entry name" value="T2SS/T4SS_dom"/>
</dbReference>
<dbReference type="InterPro" id="IPR037257">
    <property type="entry name" value="T2SS_E_N_sf"/>
</dbReference>
<dbReference type="Gene3D" id="3.40.50.300">
    <property type="entry name" value="P-loop containing nucleotide triphosphate hydrolases"/>
    <property type="match status" value="1"/>
</dbReference>
<dbReference type="RefSeq" id="WP_326507119.1">
    <property type="nucleotide sequence ID" value="NZ_JAWIIV010000011.1"/>
</dbReference>
<evidence type="ECO:0000256" key="2">
    <source>
        <dbReference type="ARBA" id="ARBA00022741"/>
    </source>
</evidence>
<keyword evidence="6" id="KW-1185">Reference proteome</keyword>
<dbReference type="Proteomes" id="UP001352263">
    <property type="component" value="Unassembled WGS sequence"/>
</dbReference>
<evidence type="ECO:0000256" key="1">
    <source>
        <dbReference type="ARBA" id="ARBA00006611"/>
    </source>
</evidence>
<dbReference type="SUPFAM" id="SSF52540">
    <property type="entry name" value="P-loop containing nucleoside triphosphate hydrolases"/>
    <property type="match status" value="1"/>
</dbReference>
<dbReference type="Gene3D" id="3.30.450.90">
    <property type="match status" value="1"/>
</dbReference>
<dbReference type="PANTHER" id="PTHR30258">
    <property type="entry name" value="TYPE II SECRETION SYSTEM PROTEIN GSPE-RELATED"/>
    <property type="match status" value="1"/>
</dbReference>
<proteinExistence type="inferred from homology"/>
<comment type="similarity">
    <text evidence="1">Belongs to the GSP E family.</text>
</comment>
<evidence type="ECO:0000313" key="6">
    <source>
        <dbReference type="Proteomes" id="UP001352263"/>
    </source>
</evidence>
<sequence length="550" mass="60870">MGAITPQQLELTLRQQRASAEAGRHVFIGELLVRNKFASKEQVSFAVSRVAGGGTTGMFQLLLPYNVCRLHDVFPLRVEGVTLHVKAARSLAPAARLAILDASEVPATELKVIPTDLPDIARLLNSVMHDKHSFESTLLRLKNEEINGLLLKQAVDAILFEAVAQRASDVHMLKLPDPGAWVNFRIDGKLRPTHLVPERIMGAIFARIKNEAGMDISDSRTPQDGKLFLDEGGNRMEFRVGSQPIVGGERLAIRVLNMDSVVDLQALFPFQLRMNELFKDLANVTGKVGGLVLISGPTGGGKSTTLNALAKLFKRDEINLMTIEDPVEYELPFGAQIQRNALLKESFVDFERSLLRQDPDVIIIGEIRDKDTLEVALRFAKTGHLVISTLHAGSVSETVERVLQLCSGPTRDEALFDLANQLRVVVNQRLARRLCACATEHESVSAPRLSAEYGFRFHGRKVFKERGECPACNHTGYRGRIALHETVIIPKESSLRSAIGRLVADGAHRFGEVYELNGVTHITRQEVMARLLECHVMDGETVIQEVKAER</sequence>
<protein>
    <submittedName>
        <fullName evidence="5">ATPase, T2SS/T4P/T4SS family</fullName>
    </submittedName>
</protein>
<accession>A0ABU6JAR7</accession>
<dbReference type="PROSITE" id="PS00662">
    <property type="entry name" value="T2SP_E"/>
    <property type="match status" value="1"/>
</dbReference>
<dbReference type="InterPro" id="IPR027417">
    <property type="entry name" value="P-loop_NTPase"/>
</dbReference>
<dbReference type="Pfam" id="PF00437">
    <property type="entry name" value="T2SSE"/>
    <property type="match status" value="1"/>
</dbReference>
<comment type="caution">
    <text evidence="5">The sequence shown here is derived from an EMBL/GenBank/DDBJ whole genome shotgun (WGS) entry which is preliminary data.</text>
</comment>
<name>A0ABU6JAR7_9BURK</name>
<keyword evidence="3" id="KW-0067">ATP-binding</keyword>